<dbReference type="GeneID" id="84593655"/>
<organism evidence="1">
    <name type="scientific">Aspergillus niger</name>
    <dbReference type="NCBI Taxonomy" id="5061"/>
    <lineage>
        <taxon>Eukaryota</taxon>
        <taxon>Fungi</taxon>
        <taxon>Dikarya</taxon>
        <taxon>Ascomycota</taxon>
        <taxon>Pezizomycotina</taxon>
        <taxon>Eurotiomycetes</taxon>
        <taxon>Eurotiomycetidae</taxon>
        <taxon>Eurotiales</taxon>
        <taxon>Aspergillaceae</taxon>
        <taxon>Aspergillus</taxon>
        <taxon>Aspergillus subgen. Circumdati</taxon>
    </lineage>
</organism>
<accession>A0AAJ8BZ12</accession>
<name>A0AAJ8BZ12_ASPNG</name>
<gene>
    <name evidence="1" type="ORF">An18g01940</name>
</gene>
<dbReference type="KEGG" id="ang:An18g01940"/>
<proteinExistence type="predicted"/>
<evidence type="ECO:0000313" key="1">
    <source>
        <dbReference type="RefSeq" id="XP_059605011.1"/>
    </source>
</evidence>
<dbReference type="VEuPathDB" id="FungiDB:An18g01940"/>
<reference evidence="1" key="1">
    <citation type="submission" date="2025-02" db="EMBL/GenBank/DDBJ databases">
        <authorList>
            <consortium name="NCBI Genome Project"/>
        </authorList>
    </citation>
    <scope>NUCLEOTIDE SEQUENCE</scope>
</reference>
<protein>
    <submittedName>
        <fullName evidence="1">Uncharacterized protein</fullName>
    </submittedName>
</protein>
<dbReference type="AlphaFoldDB" id="A0AAJ8BZ12"/>
<reference evidence="1" key="2">
    <citation type="submission" date="2025-08" db="UniProtKB">
        <authorList>
            <consortium name="RefSeq"/>
        </authorList>
    </citation>
    <scope>IDENTIFICATION</scope>
</reference>
<sequence length="118" mass="13221">MAGKMHGGDASWGSRLDRPLLTSGLALPTMAFVRRSIGQITRMYTGNQAVVYCVSVGRYSRLSSHRALREEEKIMKRGWGQQPSYHYLATRKAGHYSWLGLAMQSDIKDGNRETGQSE</sequence>
<dbReference type="RefSeq" id="XP_059605011.1">
    <property type="nucleotide sequence ID" value="XM_059745624.1"/>
</dbReference>